<dbReference type="EMBL" id="ML119313">
    <property type="protein sequence ID" value="RPB06495.1"/>
    <property type="molecule type" value="Genomic_DNA"/>
</dbReference>
<organism evidence="2 3">
    <name type="scientific">Morchella conica CCBAS932</name>
    <dbReference type="NCBI Taxonomy" id="1392247"/>
    <lineage>
        <taxon>Eukaryota</taxon>
        <taxon>Fungi</taxon>
        <taxon>Dikarya</taxon>
        <taxon>Ascomycota</taxon>
        <taxon>Pezizomycotina</taxon>
        <taxon>Pezizomycetes</taxon>
        <taxon>Pezizales</taxon>
        <taxon>Morchellaceae</taxon>
        <taxon>Morchella</taxon>
    </lineage>
</organism>
<keyword evidence="3" id="KW-1185">Reference proteome</keyword>
<evidence type="ECO:0000313" key="2">
    <source>
        <dbReference type="EMBL" id="RPB06495.1"/>
    </source>
</evidence>
<dbReference type="InParanoid" id="A0A3N4KL32"/>
<accession>A0A3N4KL32</accession>
<dbReference type="OrthoDB" id="10295369at2759"/>
<proteinExistence type="predicted"/>
<evidence type="ECO:0008006" key="4">
    <source>
        <dbReference type="Google" id="ProtNLM"/>
    </source>
</evidence>
<dbReference type="AlphaFoldDB" id="A0A3N4KL32"/>
<evidence type="ECO:0000256" key="1">
    <source>
        <dbReference type="SAM" id="MobiDB-lite"/>
    </source>
</evidence>
<protein>
    <recommendedName>
        <fullName evidence="4">Ricin B lectin domain-containing protein</fullName>
    </recommendedName>
</protein>
<dbReference type="Proteomes" id="UP000277580">
    <property type="component" value="Unassembled WGS sequence"/>
</dbReference>
<sequence length="161" mass="17978">MSGGQEGTAHISLGEDNFLTEYTNHAVVGLGTKTEWHVKAYQITDDSPPLFMILMKSDGSTEERCLTLDTNPGESENNIMLEPPETPRPKTSQLWTFEEAIVMKRYPPIMLARIQSVARPWLSAAIGGNVPLPRLYQNIAGTPNEPGSESQRWRVDYMSLD</sequence>
<evidence type="ECO:0000313" key="3">
    <source>
        <dbReference type="Proteomes" id="UP000277580"/>
    </source>
</evidence>
<reference evidence="2 3" key="1">
    <citation type="journal article" date="2018" name="Nat. Ecol. Evol.">
        <title>Pezizomycetes genomes reveal the molecular basis of ectomycorrhizal truffle lifestyle.</title>
        <authorList>
            <person name="Murat C."/>
            <person name="Payen T."/>
            <person name="Noel B."/>
            <person name="Kuo A."/>
            <person name="Morin E."/>
            <person name="Chen J."/>
            <person name="Kohler A."/>
            <person name="Krizsan K."/>
            <person name="Balestrini R."/>
            <person name="Da Silva C."/>
            <person name="Montanini B."/>
            <person name="Hainaut M."/>
            <person name="Levati E."/>
            <person name="Barry K.W."/>
            <person name="Belfiori B."/>
            <person name="Cichocki N."/>
            <person name="Clum A."/>
            <person name="Dockter R.B."/>
            <person name="Fauchery L."/>
            <person name="Guy J."/>
            <person name="Iotti M."/>
            <person name="Le Tacon F."/>
            <person name="Lindquist E.A."/>
            <person name="Lipzen A."/>
            <person name="Malagnac F."/>
            <person name="Mello A."/>
            <person name="Molinier V."/>
            <person name="Miyauchi S."/>
            <person name="Poulain J."/>
            <person name="Riccioni C."/>
            <person name="Rubini A."/>
            <person name="Sitrit Y."/>
            <person name="Splivallo R."/>
            <person name="Traeger S."/>
            <person name="Wang M."/>
            <person name="Zifcakova L."/>
            <person name="Wipf D."/>
            <person name="Zambonelli A."/>
            <person name="Paolocci F."/>
            <person name="Nowrousian M."/>
            <person name="Ottonello S."/>
            <person name="Baldrian P."/>
            <person name="Spatafora J.W."/>
            <person name="Henrissat B."/>
            <person name="Nagy L.G."/>
            <person name="Aury J.M."/>
            <person name="Wincker P."/>
            <person name="Grigoriev I.V."/>
            <person name="Bonfante P."/>
            <person name="Martin F.M."/>
        </authorList>
    </citation>
    <scope>NUCLEOTIDE SEQUENCE [LARGE SCALE GENOMIC DNA]</scope>
    <source>
        <strain evidence="2 3">CCBAS932</strain>
    </source>
</reference>
<feature type="region of interest" description="Disordered" evidence="1">
    <location>
        <begin position="71"/>
        <end position="90"/>
    </location>
</feature>
<gene>
    <name evidence="2" type="ORF">P167DRAFT_138381</name>
</gene>
<name>A0A3N4KL32_9PEZI</name>